<gene>
    <name evidence="5" type="ORF">HOP52_12005</name>
</gene>
<accession>A0ABS9PB38</accession>
<reference evidence="5 6" key="1">
    <citation type="submission" date="2020-05" db="EMBL/GenBank/DDBJ databases">
        <title>Comparative genomic analysis of denitrifying bacteria from Halomonas genus.</title>
        <authorList>
            <person name="Wang L."/>
            <person name="Shao Z."/>
        </authorList>
    </citation>
    <scope>NUCLEOTIDE SEQUENCE [LARGE SCALE GENOMIC DNA]</scope>
    <source>
        <strain evidence="5 6">A4</strain>
    </source>
</reference>
<dbReference type="InterPro" id="IPR029787">
    <property type="entry name" value="Nucleotide_cyclase"/>
</dbReference>
<comment type="caution">
    <text evidence="5">The sequence shown here is derived from an EMBL/GenBank/DDBJ whole genome shotgun (WGS) entry which is preliminary data.</text>
</comment>
<dbReference type="InterPro" id="IPR001633">
    <property type="entry name" value="EAL_dom"/>
</dbReference>
<dbReference type="SUPFAM" id="SSF141868">
    <property type="entry name" value="EAL domain-like"/>
    <property type="match status" value="1"/>
</dbReference>
<keyword evidence="1" id="KW-0472">Membrane</keyword>
<dbReference type="RefSeq" id="WP_238977626.1">
    <property type="nucleotide sequence ID" value="NZ_JABFUC010000009.1"/>
</dbReference>
<dbReference type="CDD" id="cd01948">
    <property type="entry name" value="EAL"/>
    <property type="match status" value="1"/>
</dbReference>
<dbReference type="InterPro" id="IPR029150">
    <property type="entry name" value="dCache_3"/>
</dbReference>
<dbReference type="SUPFAM" id="SSF55073">
    <property type="entry name" value="Nucleotide cyclase"/>
    <property type="match status" value="1"/>
</dbReference>
<keyword evidence="1" id="KW-0812">Transmembrane</keyword>
<dbReference type="PROSITE" id="PS50887">
    <property type="entry name" value="GGDEF"/>
    <property type="match status" value="1"/>
</dbReference>
<feature type="domain" description="PAS" evidence="2">
    <location>
        <begin position="403"/>
        <end position="448"/>
    </location>
</feature>
<dbReference type="Gene3D" id="3.30.70.270">
    <property type="match status" value="1"/>
</dbReference>
<evidence type="ECO:0000259" key="4">
    <source>
        <dbReference type="PROSITE" id="PS50887"/>
    </source>
</evidence>
<dbReference type="Gene3D" id="3.20.20.450">
    <property type="entry name" value="EAL domain"/>
    <property type="match status" value="1"/>
</dbReference>
<evidence type="ECO:0000313" key="5">
    <source>
        <dbReference type="EMBL" id="MCG6658477.1"/>
    </source>
</evidence>
<dbReference type="SMART" id="SM00091">
    <property type="entry name" value="PAS"/>
    <property type="match status" value="1"/>
</dbReference>
<protein>
    <submittedName>
        <fullName evidence="5">EAL domain-containing protein</fullName>
    </submittedName>
</protein>
<dbReference type="PROSITE" id="PS50883">
    <property type="entry name" value="EAL"/>
    <property type="match status" value="1"/>
</dbReference>
<sequence length="942" mass="104445">MTHDTSAAKRRRLSLTWRVIALSSLLLLGVAGLFTYLGHDNLTRQFQQSRDDHHARQIREIRLALSRSEESLRQLAGVVASSPGLGPAMVERDRDAILAALASQWPTLQLEAGIDEILTFDAQGHQLAGRGERHPGNDRPMEDWLNRVMTSDMPLTALRCIDTCRQYAAVPVLGEGESLGMVSLSRSLADVTRQLHQVSDGMVALLITGPRAASPSQQRHLAAWNGDLVALTHEEESLPILQRAARLSSLAPLEERPLQLSHAERHFELSAVRLAEDSEHLHTGHFLLVSDITAQIQAIERDTRTLLLAGLGGWLAAELMLLAILLGPMARLRRLAAALPSLALGGFADTRARIPHPRHRLADEIDVLEGTTLELADRLEALDREVHHRGELLASRVRELGQERDFVSSLLDTARVFILAQDERGRLALVNEHTLGVLGVREEALLGRHFDDVFPLEPRQARLPGQQHEERTLELGPGCARTIVWYHAPLSTASDASLARISVGLDITERKAAETRLTWLAQRDPLTELYNRRYFQEALDKALVREGGGALLFLDLDQFKDVNELSGHNAGDRLLRMVADALHQELGHRGVIARLGGDEFAMLIEGADERRAVRTAQHIEHLLDTLEFRSNGRRHRANASIGIALYPIHGETPTELMASVDVAMYKAKASSVQRWHLLSTVEQARVELKERVYWVERIRKALREDAFELMVQPIVRLADRDIRHYEVLLRMREDDGTLLSPGRFIPIAERNGQILQLDRWVIRHSLRLLAAVQQRGISLAVNLSGQSLHDAGLNRFLADELAASGADPRQLILEVTETAAVTDFSTARGVLQGMRELGCRTAIDDFGVGFSSFHYLGQLPVDYIKIDGSFIRTLTTSADSRVIVKAMADIAAGFGKQAIAEFVDQKALIPLLESYGIAYGQGFHLGKPIPHSEAFGMISLGS</sequence>
<dbReference type="SMART" id="SM00052">
    <property type="entry name" value="EAL"/>
    <property type="match status" value="1"/>
</dbReference>
<dbReference type="Pfam" id="PF00563">
    <property type="entry name" value="EAL"/>
    <property type="match status" value="1"/>
</dbReference>
<keyword evidence="1" id="KW-1133">Transmembrane helix</keyword>
<dbReference type="Proteomes" id="UP000814385">
    <property type="component" value="Unassembled WGS sequence"/>
</dbReference>
<evidence type="ECO:0000313" key="6">
    <source>
        <dbReference type="Proteomes" id="UP000814385"/>
    </source>
</evidence>
<feature type="domain" description="EAL" evidence="3">
    <location>
        <begin position="691"/>
        <end position="942"/>
    </location>
</feature>
<dbReference type="Pfam" id="PF00990">
    <property type="entry name" value="GGDEF"/>
    <property type="match status" value="1"/>
</dbReference>
<feature type="transmembrane region" description="Helical" evidence="1">
    <location>
        <begin position="15"/>
        <end position="37"/>
    </location>
</feature>
<dbReference type="InterPro" id="IPR052155">
    <property type="entry name" value="Biofilm_reg_signaling"/>
</dbReference>
<feature type="domain" description="GGDEF" evidence="4">
    <location>
        <begin position="547"/>
        <end position="680"/>
    </location>
</feature>
<name>A0ABS9PB38_9GAMM</name>
<evidence type="ECO:0000259" key="2">
    <source>
        <dbReference type="PROSITE" id="PS50112"/>
    </source>
</evidence>
<proteinExistence type="predicted"/>
<dbReference type="SMART" id="SM00267">
    <property type="entry name" value="GGDEF"/>
    <property type="match status" value="1"/>
</dbReference>
<dbReference type="SUPFAM" id="SSF55785">
    <property type="entry name" value="PYP-like sensor domain (PAS domain)"/>
    <property type="match status" value="1"/>
</dbReference>
<feature type="transmembrane region" description="Helical" evidence="1">
    <location>
        <begin position="306"/>
        <end position="326"/>
    </location>
</feature>
<dbReference type="InterPro" id="IPR035919">
    <property type="entry name" value="EAL_sf"/>
</dbReference>
<dbReference type="PANTHER" id="PTHR44757:SF2">
    <property type="entry name" value="BIOFILM ARCHITECTURE MAINTENANCE PROTEIN MBAA"/>
    <property type="match status" value="1"/>
</dbReference>
<dbReference type="PROSITE" id="PS50112">
    <property type="entry name" value="PAS"/>
    <property type="match status" value="1"/>
</dbReference>
<dbReference type="CDD" id="cd01949">
    <property type="entry name" value="GGDEF"/>
    <property type="match status" value="1"/>
</dbReference>
<dbReference type="InterPro" id="IPR035965">
    <property type="entry name" value="PAS-like_dom_sf"/>
</dbReference>
<dbReference type="NCBIfam" id="TIGR00254">
    <property type="entry name" value="GGDEF"/>
    <property type="match status" value="1"/>
</dbReference>
<organism evidence="5 6">
    <name type="scientific">Billgrantia campisalis</name>
    <dbReference type="NCBI Taxonomy" id="74661"/>
    <lineage>
        <taxon>Bacteria</taxon>
        <taxon>Pseudomonadati</taxon>
        <taxon>Pseudomonadota</taxon>
        <taxon>Gammaproteobacteria</taxon>
        <taxon>Oceanospirillales</taxon>
        <taxon>Halomonadaceae</taxon>
        <taxon>Billgrantia</taxon>
    </lineage>
</organism>
<dbReference type="EMBL" id="JABFUC010000009">
    <property type="protein sequence ID" value="MCG6658477.1"/>
    <property type="molecule type" value="Genomic_DNA"/>
</dbReference>
<dbReference type="InterPro" id="IPR043128">
    <property type="entry name" value="Rev_trsase/Diguanyl_cyclase"/>
</dbReference>
<keyword evidence="6" id="KW-1185">Reference proteome</keyword>
<dbReference type="InterPro" id="IPR000014">
    <property type="entry name" value="PAS"/>
</dbReference>
<dbReference type="Gene3D" id="3.30.450.20">
    <property type="entry name" value="PAS domain"/>
    <property type="match status" value="1"/>
</dbReference>
<evidence type="ECO:0000259" key="3">
    <source>
        <dbReference type="PROSITE" id="PS50883"/>
    </source>
</evidence>
<dbReference type="PANTHER" id="PTHR44757">
    <property type="entry name" value="DIGUANYLATE CYCLASE DGCP"/>
    <property type="match status" value="1"/>
</dbReference>
<dbReference type="InterPro" id="IPR000160">
    <property type="entry name" value="GGDEF_dom"/>
</dbReference>
<evidence type="ECO:0000256" key="1">
    <source>
        <dbReference type="SAM" id="Phobius"/>
    </source>
</evidence>
<dbReference type="Pfam" id="PF14827">
    <property type="entry name" value="dCache_3"/>
    <property type="match status" value="1"/>
</dbReference>